<name>A0A9P4K487_9PLEO</name>
<evidence type="ECO:0000313" key="3">
    <source>
        <dbReference type="Proteomes" id="UP000800093"/>
    </source>
</evidence>
<dbReference type="EMBL" id="ML986662">
    <property type="protein sequence ID" value="KAF2261215.1"/>
    <property type="molecule type" value="Genomic_DNA"/>
</dbReference>
<dbReference type="AlphaFoldDB" id="A0A9P4K487"/>
<protein>
    <submittedName>
        <fullName evidence="2">Uncharacterized protein</fullName>
    </submittedName>
</protein>
<comment type="caution">
    <text evidence="2">The sequence shown here is derived from an EMBL/GenBank/DDBJ whole genome shotgun (WGS) entry which is preliminary data.</text>
</comment>
<reference evidence="3" key="1">
    <citation type="journal article" date="2020" name="Stud. Mycol.">
        <title>101 Dothideomycetes genomes: A test case for predicting lifestyles and emergence of pathogens.</title>
        <authorList>
            <person name="Haridas S."/>
            <person name="Albert R."/>
            <person name="Binder M."/>
            <person name="Bloem J."/>
            <person name="LaButti K."/>
            <person name="Salamov A."/>
            <person name="Andreopoulos B."/>
            <person name="Baker S."/>
            <person name="Barry K."/>
            <person name="Bills G."/>
            <person name="Bluhm B."/>
            <person name="Cannon C."/>
            <person name="Castanera R."/>
            <person name="Culley D."/>
            <person name="Daum C."/>
            <person name="Ezra D."/>
            <person name="Gonzalez J."/>
            <person name="Henrissat B."/>
            <person name="Kuo A."/>
            <person name="Liang C."/>
            <person name="Lipzen A."/>
            <person name="Lutzoni F."/>
            <person name="Magnuson J."/>
            <person name="Mondo S."/>
            <person name="Nolan M."/>
            <person name="Ohm R."/>
            <person name="Pangilinan J."/>
            <person name="Park H.-J."/>
            <person name="Ramirez L."/>
            <person name="Alfaro M."/>
            <person name="Sun H."/>
            <person name="Tritt A."/>
            <person name="Yoshinaga Y."/>
            <person name="Zwiers L.-H."/>
            <person name="Turgeon B."/>
            <person name="Goodwin S."/>
            <person name="Spatafora J."/>
            <person name="Crous P."/>
            <person name="Grigoriev I."/>
        </authorList>
    </citation>
    <scope>NUCLEOTIDE SEQUENCE [LARGE SCALE GENOMIC DNA]</scope>
    <source>
        <strain evidence="3">CBS 304.66</strain>
    </source>
</reference>
<sequence length="185" mass="20795">MRLKSYLDRILGPSNPTIYNPTPPVPPSPPFPAPPYFPTPPIPPSPSNAKFTRALGFRFPTRFAKRQKDRLSHARQISSPVFRSPRQCFRTPVLLVNSTPSTCIQDSPIFPLLPLRLDDREGPDCYHCCQCGNITSKVESMVECRGCRHDFCMPGCTEIKGIARNGTSGFHPMVATRDGSWYWTE</sequence>
<accession>A0A9P4K487</accession>
<feature type="compositionally biased region" description="Pro residues" evidence="1">
    <location>
        <begin position="21"/>
        <end position="36"/>
    </location>
</feature>
<feature type="region of interest" description="Disordered" evidence="1">
    <location>
        <begin position="14"/>
        <end position="36"/>
    </location>
</feature>
<evidence type="ECO:0000256" key="1">
    <source>
        <dbReference type="SAM" id="MobiDB-lite"/>
    </source>
</evidence>
<proteinExistence type="predicted"/>
<gene>
    <name evidence="2" type="ORF">CC78DRAFT_361237</name>
</gene>
<dbReference type="Proteomes" id="UP000800093">
    <property type="component" value="Unassembled WGS sequence"/>
</dbReference>
<evidence type="ECO:0000313" key="2">
    <source>
        <dbReference type="EMBL" id="KAF2261215.1"/>
    </source>
</evidence>
<organism evidence="2 3">
    <name type="scientific">Lojkania enalia</name>
    <dbReference type="NCBI Taxonomy" id="147567"/>
    <lineage>
        <taxon>Eukaryota</taxon>
        <taxon>Fungi</taxon>
        <taxon>Dikarya</taxon>
        <taxon>Ascomycota</taxon>
        <taxon>Pezizomycotina</taxon>
        <taxon>Dothideomycetes</taxon>
        <taxon>Pleosporomycetidae</taxon>
        <taxon>Pleosporales</taxon>
        <taxon>Pleosporales incertae sedis</taxon>
        <taxon>Lojkania</taxon>
    </lineage>
</organism>
<keyword evidence="3" id="KW-1185">Reference proteome</keyword>